<evidence type="ECO:0000256" key="4">
    <source>
        <dbReference type="ARBA" id="ARBA00022989"/>
    </source>
</evidence>
<dbReference type="Pfam" id="PF18139">
    <property type="entry name" value="LSDAT_euk"/>
    <property type="match status" value="1"/>
</dbReference>
<evidence type="ECO:0000313" key="12">
    <source>
        <dbReference type="EMBL" id="ROT85499.1"/>
    </source>
</evidence>
<keyword evidence="5" id="KW-0406">Ion transport</keyword>
<keyword evidence="6 8" id="KW-0472">Membrane</keyword>
<evidence type="ECO:0000259" key="10">
    <source>
        <dbReference type="Pfam" id="PF18139"/>
    </source>
</evidence>
<dbReference type="PANTHER" id="PTHR13800:SF12">
    <property type="entry name" value="TRANSIENT RECEPTOR POTENTIAL CATION CHANNEL SUBFAMILY M MEMBER-LIKE 2"/>
    <property type="match status" value="1"/>
</dbReference>
<feature type="transmembrane region" description="Helical" evidence="8">
    <location>
        <begin position="599"/>
        <end position="616"/>
    </location>
</feature>
<dbReference type="Pfam" id="PF25508">
    <property type="entry name" value="TRPM2"/>
    <property type="match status" value="1"/>
</dbReference>
<keyword evidence="4 8" id="KW-1133">Transmembrane helix</keyword>
<evidence type="ECO:0000256" key="3">
    <source>
        <dbReference type="ARBA" id="ARBA00022692"/>
    </source>
</evidence>
<reference evidence="12 13" key="2">
    <citation type="submission" date="2019-01" db="EMBL/GenBank/DDBJ databases">
        <title>The decoding of complex shrimp genome reveals the adaptation for benthos swimmer, frequently molting mechanism and breeding impact on genome.</title>
        <authorList>
            <person name="Sun Y."/>
            <person name="Gao Y."/>
            <person name="Yu Y."/>
        </authorList>
    </citation>
    <scope>NUCLEOTIDE SEQUENCE [LARGE SCALE GENOMIC DNA]</scope>
    <source>
        <tissue evidence="12">Muscle</tissue>
    </source>
</reference>
<dbReference type="GO" id="GO:0099604">
    <property type="term" value="F:ligand-gated calcium channel activity"/>
    <property type="evidence" value="ECO:0007669"/>
    <property type="project" value="TreeGrafter"/>
</dbReference>
<accession>A0A3R7R036</accession>
<feature type="domain" description="TRPM-like" evidence="11">
    <location>
        <begin position="288"/>
        <end position="517"/>
    </location>
</feature>
<name>A0A3R7R036_PENVA</name>
<evidence type="ECO:0000256" key="2">
    <source>
        <dbReference type="ARBA" id="ARBA00022448"/>
    </source>
</evidence>
<dbReference type="Proteomes" id="UP000283509">
    <property type="component" value="Unassembled WGS sequence"/>
</dbReference>
<organism evidence="12 13">
    <name type="scientific">Penaeus vannamei</name>
    <name type="common">Whiteleg shrimp</name>
    <name type="synonym">Litopenaeus vannamei</name>
    <dbReference type="NCBI Taxonomy" id="6689"/>
    <lineage>
        <taxon>Eukaryota</taxon>
        <taxon>Metazoa</taxon>
        <taxon>Ecdysozoa</taxon>
        <taxon>Arthropoda</taxon>
        <taxon>Crustacea</taxon>
        <taxon>Multicrustacea</taxon>
        <taxon>Malacostraca</taxon>
        <taxon>Eumalacostraca</taxon>
        <taxon>Eucarida</taxon>
        <taxon>Decapoda</taxon>
        <taxon>Dendrobranchiata</taxon>
        <taxon>Penaeoidea</taxon>
        <taxon>Penaeidae</taxon>
        <taxon>Penaeus</taxon>
    </lineage>
</organism>
<keyword evidence="13" id="KW-1185">Reference proteome</keyword>
<evidence type="ECO:0000259" key="9">
    <source>
        <dbReference type="Pfam" id="PF00520"/>
    </source>
</evidence>
<dbReference type="EMBL" id="QCYY01000260">
    <property type="protein sequence ID" value="ROT85499.1"/>
    <property type="molecule type" value="Genomic_DNA"/>
</dbReference>
<dbReference type="GO" id="GO:0005886">
    <property type="term" value="C:plasma membrane"/>
    <property type="evidence" value="ECO:0007669"/>
    <property type="project" value="TreeGrafter"/>
</dbReference>
<comment type="subcellular location">
    <subcellularLocation>
        <location evidence="1">Membrane</location>
        <topology evidence="1">Multi-pass membrane protein</topology>
    </subcellularLocation>
</comment>
<evidence type="ECO:0000256" key="7">
    <source>
        <dbReference type="ARBA" id="ARBA00023303"/>
    </source>
</evidence>
<evidence type="ECO:0000256" key="1">
    <source>
        <dbReference type="ARBA" id="ARBA00004141"/>
    </source>
</evidence>
<feature type="domain" description="Ion transport" evidence="9">
    <location>
        <begin position="576"/>
        <end position="846"/>
    </location>
</feature>
<feature type="transmembrane region" description="Helical" evidence="8">
    <location>
        <begin position="816"/>
        <end position="839"/>
    </location>
</feature>
<dbReference type="InterPro" id="IPR041491">
    <property type="entry name" value="TRPM_SLOG"/>
</dbReference>
<sequence>AVKSTNAWILTGGCHVGVTRSVGQAVKQGQYITKVKRKTHNCQERDHMVRAIRCIGVVPWGYTDDRDLLVCPDPCDFANVKYKVKEAQYHQPVSLDGNHTHFLLVDDGSRNIFRGSDVLRTRLEEAIQEKKEEGGLGVPVVLLVLEGGMSALKKCALALSSDIPVVVVEGTGRAADLIAYAFSLTIRTARDGYVLEKRHDAPLMERIRNLMTELDNKPHLHKECLERLRECCEKKQMITIFDINSHEGLDKFILRALLTCNERSQSSRQDQLGLALLWNRPDIAETLIFPAEKNWSLDVLRELMTTALLDEKVEFVKLFVMNGLVMEDYLTVDTLRSLYNKACDRNIHLPRLLQRSSNSGYHALIHVHNLLQAMVKKHYNKNYLMDTPENIENNPNISAMTFEDPYLELMLWAVLSRRGNLAKFLWERCNSPLCAAVVASCMYQALWESLGEKNTDIRQEYQLQKKVFQNLAKELLNVCYQTDPTNAVGLIERRNARWGQLTCLELAYFANDLFFIAAPCSQATIELNWRRGMAKAPYFAISKARRQGSDLTARQKLIVFYKSPISKFYAHTTSYVAFLLLYSYVVMFDFKYEMSATEMLVIVWISAVAVEKVSEICMEQSSKPWDKLKDWSSSVWSRFDLMAVVLAFSALALRLIRSTFKWGRTFYAINTAFFYCRLFRMYHVNYHLGPKLVIFYRMITEVLVFMALLVIFILGYGIASQSLLHPSHYSFTFNVTEVGNIVESVILTPYWQMYGELLLDQIVAKPYFMHLQYDHETCHEKSCRVADSCLNQTQDCLRDCVCENPADYKWTVKLMLFVYLIIGNIMLLNLLIAIFTHVFDEVHENSMEIWKFEMYRLIREYEKKPVLVIPLVLVQHFWQFFKAVGRACCAAKAEEESTEYESDAMVTLRLIEKEATQAFLARIHAAEENSLQARVKRMSDK</sequence>
<evidence type="ECO:0000256" key="5">
    <source>
        <dbReference type="ARBA" id="ARBA00023065"/>
    </source>
</evidence>
<keyword evidence="2" id="KW-0813">Transport</keyword>
<protein>
    <submittedName>
        <fullName evidence="12">Uncharacterized protein</fullName>
    </submittedName>
</protein>
<comment type="caution">
    <text evidence="12">The sequence shown here is derived from an EMBL/GenBank/DDBJ whole genome shotgun (WGS) entry which is preliminary data.</text>
</comment>
<feature type="transmembrane region" description="Helical" evidence="8">
    <location>
        <begin position="636"/>
        <end position="653"/>
    </location>
</feature>
<proteinExistence type="predicted"/>
<keyword evidence="3 8" id="KW-0812">Transmembrane</keyword>
<evidence type="ECO:0000259" key="11">
    <source>
        <dbReference type="Pfam" id="PF25508"/>
    </source>
</evidence>
<feature type="transmembrane region" description="Helical" evidence="8">
    <location>
        <begin position="694"/>
        <end position="719"/>
    </location>
</feature>
<evidence type="ECO:0000256" key="6">
    <source>
        <dbReference type="ARBA" id="ARBA00023136"/>
    </source>
</evidence>
<evidence type="ECO:0000313" key="13">
    <source>
        <dbReference type="Proteomes" id="UP000283509"/>
    </source>
</evidence>
<gene>
    <name evidence="12" type="ORF">C7M84_012683</name>
</gene>
<dbReference type="AlphaFoldDB" id="A0A3R7R036"/>
<evidence type="ECO:0000256" key="8">
    <source>
        <dbReference type="SAM" id="Phobius"/>
    </source>
</evidence>
<dbReference type="OrthoDB" id="6411402at2759"/>
<dbReference type="Pfam" id="PF00520">
    <property type="entry name" value="Ion_trans"/>
    <property type="match status" value="1"/>
</dbReference>
<dbReference type="InterPro" id="IPR050927">
    <property type="entry name" value="TRPM"/>
</dbReference>
<keyword evidence="7" id="KW-0407">Ion channel</keyword>
<feature type="non-terminal residue" evidence="12">
    <location>
        <position position="1"/>
    </location>
</feature>
<feature type="domain" description="TRPM SLOG" evidence="10">
    <location>
        <begin position="1"/>
        <end position="216"/>
    </location>
</feature>
<reference evidence="12 13" key="1">
    <citation type="submission" date="2018-04" db="EMBL/GenBank/DDBJ databases">
        <authorList>
            <person name="Zhang X."/>
            <person name="Yuan J."/>
            <person name="Li F."/>
            <person name="Xiang J."/>
        </authorList>
    </citation>
    <scope>NUCLEOTIDE SEQUENCE [LARGE SCALE GENOMIC DNA]</scope>
    <source>
        <tissue evidence="12">Muscle</tissue>
    </source>
</reference>
<feature type="transmembrane region" description="Helical" evidence="8">
    <location>
        <begin position="568"/>
        <end position="587"/>
    </location>
</feature>
<dbReference type="InterPro" id="IPR057366">
    <property type="entry name" value="TRPM-like"/>
</dbReference>
<dbReference type="InterPro" id="IPR005821">
    <property type="entry name" value="Ion_trans_dom"/>
</dbReference>
<dbReference type="PANTHER" id="PTHR13800">
    <property type="entry name" value="TRANSIENT RECEPTOR POTENTIAL CATION CHANNEL, SUBFAMILY M, MEMBER 6"/>
    <property type="match status" value="1"/>
</dbReference>